<feature type="chain" id="PRO_5021493042" evidence="2">
    <location>
        <begin position="28"/>
        <end position="133"/>
    </location>
</feature>
<feature type="signal peptide" evidence="2">
    <location>
        <begin position="1"/>
        <end position="27"/>
    </location>
</feature>
<dbReference type="EMBL" id="SRLO01000080">
    <property type="protein sequence ID" value="TNN77708.1"/>
    <property type="molecule type" value="Genomic_DNA"/>
</dbReference>
<keyword evidence="4" id="KW-1185">Reference proteome</keyword>
<evidence type="ECO:0000256" key="1">
    <source>
        <dbReference type="SAM" id="MobiDB-lite"/>
    </source>
</evidence>
<keyword evidence="2" id="KW-0732">Signal</keyword>
<gene>
    <name evidence="3" type="ORF">EYF80_012006</name>
</gene>
<dbReference type="Proteomes" id="UP000314294">
    <property type="component" value="Unassembled WGS sequence"/>
</dbReference>
<proteinExistence type="predicted"/>
<feature type="region of interest" description="Disordered" evidence="1">
    <location>
        <begin position="66"/>
        <end position="98"/>
    </location>
</feature>
<dbReference type="AlphaFoldDB" id="A0A4Z2IIQ4"/>
<name>A0A4Z2IIQ4_9TELE</name>
<protein>
    <submittedName>
        <fullName evidence="3">Uncharacterized protein</fullName>
    </submittedName>
</protein>
<feature type="compositionally biased region" description="Polar residues" evidence="1">
    <location>
        <begin position="82"/>
        <end position="91"/>
    </location>
</feature>
<reference evidence="3 4" key="1">
    <citation type="submission" date="2019-03" db="EMBL/GenBank/DDBJ databases">
        <title>First draft genome of Liparis tanakae, snailfish: a comprehensive survey of snailfish specific genes.</title>
        <authorList>
            <person name="Kim W."/>
            <person name="Song I."/>
            <person name="Jeong J.-H."/>
            <person name="Kim D."/>
            <person name="Kim S."/>
            <person name="Ryu S."/>
            <person name="Song J.Y."/>
            <person name="Lee S.K."/>
        </authorList>
    </citation>
    <scope>NUCLEOTIDE SEQUENCE [LARGE SCALE GENOMIC DNA]</scope>
    <source>
        <tissue evidence="3">Muscle</tissue>
    </source>
</reference>
<sequence length="133" mass="14509">MQAGSLSHLTQLLIQSFLLELQLLGEAGLQPQLLLQGTHHPVLPLQLVHLWEEWIGTWRRVVERRGHGGDGGDVGDGLMRSGQLSNELSNGRGQGRELPARRPVRLANHTPRPHAPGCCSILRSAVRALGDSV</sequence>
<comment type="caution">
    <text evidence="3">The sequence shown here is derived from an EMBL/GenBank/DDBJ whole genome shotgun (WGS) entry which is preliminary data.</text>
</comment>
<evidence type="ECO:0000256" key="2">
    <source>
        <dbReference type="SAM" id="SignalP"/>
    </source>
</evidence>
<evidence type="ECO:0000313" key="4">
    <source>
        <dbReference type="Proteomes" id="UP000314294"/>
    </source>
</evidence>
<evidence type="ECO:0000313" key="3">
    <source>
        <dbReference type="EMBL" id="TNN77708.1"/>
    </source>
</evidence>
<accession>A0A4Z2IIQ4</accession>
<organism evidence="3 4">
    <name type="scientific">Liparis tanakae</name>
    <name type="common">Tanaka's snailfish</name>
    <dbReference type="NCBI Taxonomy" id="230148"/>
    <lineage>
        <taxon>Eukaryota</taxon>
        <taxon>Metazoa</taxon>
        <taxon>Chordata</taxon>
        <taxon>Craniata</taxon>
        <taxon>Vertebrata</taxon>
        <taxon>Euteleostomi</taxon>
        <taxon>Actinopterygii</taxon>
        <taxon>Neopterygii</taxon>
        <taxon>Teleostei</taxon>
        <taxon>Neoteleostei</taxon>
        <taxon>Acanthomorphata</taxon>
        <taxon>Eupercaria</taxon>
        <taxon>Perciformes</taxon>
        <taxon>Cottioidei</taxon>
        <taxon>Cottales</taxon>
        <taxon>Liparidae</taxon>
        <taxon>Liparis</taxon>
    </lineage>
</organism>